<comment type="caution">
    <text evidence="1">The sequence shown here is derived from an EMBL/GenBank/DDBJ whole genome shotgun (WGS) entry which is preliminary data.</text>
</comment>
<protein>
    <submittedName>
        <fullName evidence="1">Uncharacterized protein</fullName>
    </submittedName>
</protein>
<accession>A0A8X7WGW3</accession>
<name>A0A8X7WGW3_BRACI</name>
<reference evidence="1 2" key="1">
    <citation type="submission" date="2020-02" db="EMBL/GenBank/DDBJ databases">
        <authorList>
            <person name="Ma Q."/>
            <person name="Huang Y."/>
            <person name="Song X."/>
            <person name="Pei D."/>
        </authorList>
    </citation>
    <scope>NUCLEOTIDE SEQUENCE [LARGE SCALE GENOMIC DNA]</scope>
    <source>
        <strain evidence="1">Sxm20200214</strain>
        <tissue evidence="1">Leaf</tissue>
    </source>
</reference>
<dbReference type="InterPro" id="IPR038408">
    <property type="entry name" value="GNK2_sf"/>
</dbReference>
<evidence type="ECO:0000313" key="2">
    <source>
        <dbReference type="Proteomes" id="UP000886595"/>
    </source>
</evidence>
<dbReference type="Proteomes" id="UP000886595">
    <property type="component" value="Unassembled WGS sequence"/>
</dbReference>
<sequence>MDSFKWDNDDGNNVSCFVSSSNHSTLGSLELEPAVIYASPLGIVQSKDMTLFRQQWEATVTRTLEDATEANTSSILKYYSAVEAEFTEFSNVYMLMQCKPDITSQEARYVWKSV</sequence>
<dbReference type="AlphaFoldDB" id="A0A8X7WGW3"/>
<organism evidence="1 2">
    <name type="scientific">Brassica carinata</name>
    <name type="common">Ethiopian mustard</name>
    <name type="synonym">Abyssinian cabbage</name>
    <dbReference type="NCBI Taxonomy" id="52824"/>
    <lineage>
        <taxon>Eukaryota</taxon>
        <taxon>Viridiplantae</taxon>
        <taxon>Streptophyta</taxon>
        <taxon>Embryophyta</taxon>
        <taxon>Tracheophyta</taxon>
        <taxon>Spermatophyta</taxon>
        <taxon>Magnoliopsida</taxon>
        <taxon>eudicotyledons</taxon>
        <taxon>Gunneridae</taxon>
        <taxon>Pentapetalae</taxon>
        <taxon>rosids</taxon>
        <taxon>malvids</taxon>
        <taxon>Brassicales</taxon>
        <taxon>Brassicaceae</taxon>
        <taxon>Brassiceae</taxon>
        <taxon>Brassica</taxon>
    </lineage>
</organism>
<dbReference type="EMBL" id="JAAMPC010000001">
    <property type="protein sequence ID" value="KAG2330584.1"/>
    <property type="molecule type" value="Genomic_DNA"/>
</dbReference>
<proteinExistence type="predicted"/>
<evidence type="ECO:0000313" key="1">
    <source>
        <dbReference type="EMBL" id="KAG2330584.1"/>
    </source>
</evidence>
<dbReference type="Gene3D" id="3.30.430.20">
    <property type="entry name" value="Gnk2 domain, C-X8-C-X2-C motif"/>
    <property type="match status" value="1"/>
</dbReference>
<keyword evidence="2" id="KW-1185">Reference proteome</keyword>
<gene>
    <name evidence="1" type="ORF">Bca52824_001764</name>
</gene>